<protein>
    <submittedName>
        <fullName evidence="2">Uncharacterized protein</fullName>
    </submittedName>
</protein>
<feature type="transmembrane region" description="Helical" evidence="1">
    <location>
        <begin position="6"/>
        <end position="28"/>
    </location>
</feature>
<accession>A0A1G8C5A6</accession>
<proteinExistence type="predicted"/>
<keyword evidence="3" id="KW-1185">Reference proteome</keyword>
<dbReference type="RefSeq" id="WP_143020799.1">
    <property type="nucleotide sequence ID" value="NZ_FNCG01000009.1"/>
</dbReference>
<evidence type="ECO:0000256" key="1">
    <source>
        <dbReference type="SAM" id="Phobius"/>
    </source>
</evidence>
<keyword evidence="1" id="KW-0812">Transmembrane</keyword>
<reference evidence="3" key="1">
    <citation type="submission" date="2016-10" db="EMBL/GenBank/DDBJ databases">
        <authorList>
            <person name="Varghese N."/>
            <person name="Submissions S."/>
        </authorList>
    </citation>
    <scope>NUCLEOTIDE SEQUENCE [LARGE SCALE GENOMIC DNA]</scope>
    <source>
        <strain evidence="3">Gh-67</strain>
    </source>
</reference>
<name>A0A1G8C5A6_9SPHI</name>
<evidence type="ECO:0000313" key="2">
    <source>
        <dbReference type="EMBL" id="SDH40090.1"/>
    </source>
</evidence>
<feature type="transmembrane region" description="Helical" evidence="1">
    <location>
        <begin position="40"/>
        <end position="57"/>
    </location>
</feature>
<keyword evidence="1" id="KW-0472">Membrane</keyword>
<dbReference type="STRING" id="551996.SAMN05192573_109132"/>
<evidence type="ECO:0000313" key="3">
    <source>
        <dbReference type="Proteomes" id="UP000199705"/>
    </source>
</evidence>
<keyword evidence="1" id="KW-1133">Transmembrane helix</keyword>
<gene>
    <name evidence="2" type="ORF">SAMN05192573_109132</name>
</gene>
<dbReference type="Proteomes" id="UP000199705">
    <property type="component" value="Unassembled WGS sequence"/>
</dbReference>
<organism evidence="2 3">
    <name type="scientific">Mucilaginibacter gossypii</name>
    <dbReference type="NCBI Taxonomy" id="551996"/>
    <lineage>
        <taxon>Bacteria</taxon>
        <taxon>Pseudomonadati</taxon>
        <taxon>Bacteroidota</taxon>
        <taxon>Sphingobacteriia</taxon>
        <taxon>Sphingobacteriales</taxon>
        <taxon>Sphingobacteriaceae</taxon>
        <taxon>Mucilaginibacter</taxon>
    </lineage>
</organism>
<sequence>MDRQQWSEMLIGMLTILVLLTELFLCLTSPGHRLPEMNQKLLLTGALLWISGILFRINKTDSDDWAI</sequence>
<dbReference type="AlphaFoldDB" id="A0A1G8C5A6"/>
<dbReference type="EMBL" id="FNCG01000009">
    <property type="protein sequence ID" value="SDH40090.1"/>
    <property type="molecule type" value="Genomic_DNA"/>
</dbReference>